<dbReference type="InterPro" id="IPR017853">
    <property type="entry name" value="GH"/>
</dbReference>
<dbReference type="PANTHER" id="PTHR31297:SF43">
    <property type="entry name" value="GLUCAN 1,3-BETA-GLUCOSIDASE 3"/>
    <property type="match status" value="1"/>
</dbReference>
<dbReference type="PANTHER" id="PTHR31297">
    <property type="entry name" value="GLUCAN ENDO-1,6-BETA-GLUCOSIDASE B"/>
    <property type="match status" value="1"/>
</dbReference>
<protein>
    <recommendedName>
        <fullName evidence="6">Glycoside hydrolase family 5 domain-containing protein</fullName>
    </recommendedName>
</protein>
<dbReference type="FunFam" id="3.20.20.80:FF:000100">
    <property type="entry name" value="Glycoside hydrolase superfamily"/>
    <property type="match status" value="1"/>
</dbReference>
<dbReference type="EMBL" id="JAEUBF010000853">
    <property type="protein sequence ID" value="KAH3674397.1"/>
    <property type="molecule type" value="Genomic_DNA"/>
</dbReference>
<evidence type="ECO:0000256" key="3">
    <source>
        <dbReference type="ARBA" id="ARBA00023295"/>
    </source>
</evidence>
<dbReference type="GO" id="GO:0046557">
    <property type="term" value="F:glucan endo-1,6-beta-glucosidase activity"/>
    <property type="evidence" value="ECO:0007669"/>
    <property type="project" value="TreeGrafter"/>
</dbReference>
<dbReference type="SUPFAM" id="SSF51445">
    <property type="entry name" value="(Trans)glycosidases"/>
    <property type="match status" value="1"/>
</dbReference>
<proteinExistence type="inferred from homology"/>
<reference evidence="4" key="2">
    <citation type="submission" date="2021-01" db="EMBL/GenBank/DDBJ databases">
        <authorList>
            <person name="Schikora-Tamarit M.A."/>
        </authorList>
    </citation>
    <scope>NUCLEOTIDE SEQUENCE</scope>
    <source>
        <strain evidence="4">CBS6341</strain>
    </source>
</reference>
<sequence>MGVIEKLKRLGIKGSTVIKTPSGPAAPTGCAPDTKSIYRNRQNFGVNFGSLFVLEKFIFDELFIDGTATELDAITAFITAHGEDKTREVLENHWKNYLTDEDWKWLKSNGITAVRIPIGYWHINEGKFTENTPFVNIASVYKSAWSIFKGLIENASQYQIGILVDLHALPGGANTADHSGCHLENPEFWSERRYQELAVSVLEFISNEIQQFENVIGLQIVNESIFDKNADSQQHYYSKAIKQIRSIDSNIPIIISDGWWPDQWVKWINNSENNLKSHSGVVIDAHIYRCFSDSDRSKSPEQIIQDLDSDVLTNLSGVADFIVGEYSCVLDGSSWDRSQHDRNELVKRYGNTLSKLFAERANFGSFFWTFKFQHGDGGEWGFIPQVNSGNIIPLSNVVQRESNEQEFKKILSAELEVHSNYWEKQNKNENYEHWRYQEGFTTAWVDSVEFSRFNGSRLGRVSAWKSSRRVEHIKNRHESKHLWEWDQGFDKGLEKAKQYLFD</sequence>
<accession>A0A9P8PMX1</accession>
<evidence type="ECO:0000256" key="2">
    <source>
        <dbReference type="ARBA" id="ARBA00022801"/>
    </source>
</evidence>
<dbReference type="OrthoDB" id="1887033at2759"/>
<comment type="caution">
    <text evidence="4">The sequence shown here is derived from an EMBL/GenBank/DDBJ whole genome shotgun (WGS) entry which is preliminary data.</text>
</comment>
<gene>
    <name evidence="4" type="ORF">WICMUC_003234</name>
</gene>
<name>A0A9P8PMX1_9ASCO</name>
<evidence type="ECO:0000313" key="5">
    <source>
        <dbReference type="Proteomes" id="UP000769528"/>
    </source>
</evidence>
<dbReference type="GO" id="GO:0005576">
    <property type="term" value="C:extracellular region"/>
    <property type="evidence" value="ECO:0007669"/>
    <property type="project" value="TreeGrafter"/>
</dbReference>
<dbReference type="GO" id="GO:0009251">
    <property type="term" value="P:glucan catabolic process"/>
    <property type="evidence" value="ECO:0007669"/>
    <property type="project" value="TreeGrafter"/>
</dbReference>
<keyword evidence="2" id="KW-0378">Hydrolase</keyword>
<evidence type="ECO:0008006" key="6">
    <source>
        <dbReference type="Google" id="ProtNLM"/>
    </source>
</evidence>
<dbReference type="GO" id="GO:0005737">
    <property type="term" value="C:cytoplasm"/>
    <property type="evidence" value="ECO:0007669"/>
    <property type="project" value="UniProtKB-ARBA"/>
</dbReference>
<comment type="similarity">
    <text evidence="1">Belongs to the glycosyl hydrolase 5 (cellulase A) family.</text>
</comment>
<organism evidence="4 5">
    <name type="scientific">Wickerhamomyces mucosus</name>
    <dbReference type="NCBI Taxonomy" id="1378264"/>
    <lineage>
        <taxon>Eukaryota</taxon>
        <taxon>Fungi</taxon>
        <taxon>Dikarya</taxon>
        <taxon>Ascomycota</taxon>
        <taxon>Saccharomycotina</taxon>
        <taxon>Saccharomycetes</taxon>
        <taxon>Phaffomycetales</taxon>
        <taxon>Wickerhamomycetaceae</taxon>
        <taxon>Wickerhamomyces</taxon>
    </lineage>
</organism>
<evidence type="ECO:0000256" key="1">
    <source>
        <dbReference type="ARBA" id="ARBA00005641"/>
    </source>
</evidence>
<keyword evidence="5" id="KW-1185">Reference proteome</keyword>
<dbReference type="Gene3D" id="3.20.20.80">
    <property type="entry name" value="Glycosidases"/>
    <property type="match status" value="1"/>
</dbReference>
<dbReference type="AlphaFoldDB" id="A0A9P8PMX1"/>
<dbReference type="InterPro" id="IPR050386">
    <property type="entry name" value="Glycosyl_hydrolase_5"/>
</dbReference>
<keyword evidence="3" id="KW-0326">Glycosidase</keyword>
<dbReference type="GO" id="GO:0009986">
    <property type="term" value="C:cell surface"/>
    <property type="evidence" value="ECO:0007669"/>
    <property type="project" value="TreeGrafter"/>
</dbReference>
<evidence type="ECO:0000313" key="4">
    <source>
        <dbReference type="EMBL" id="KAH3674397.1"/>
    </source>
</evidence>
<reference evidence="4" key="1">
    <citation type="journal article" date="2021" name="Open Biol.">
        <title>Shared evolutionary footprints suggest mitochondrial oxidative damage underlies multiple complex I losses in fungi.</title>
        <authorList>
            <person name="Schikora-Tamarit M.A."/>
            <person name="Marcet-Houben M."/>
            <person name="Nosek J."/>
            <person name="Gabaldon T."/>
        </authorList>
    </citation>
    <scope>NUCLEOTIDE SEQUENCE</scope>
    <source>
        <strain evidence="4">CBS6341</strain>
    </source>
</reference>
<dbReference type="Proteomes" id="UP000769528">
    <property type="component" value="Unassembled WGS sequence"/>
</dbReference>